<dbReference type="Pfam" id="PF18998">
    <property type="entry name" value="Flg_new_2"/>
    <property type="match status" value="2"/>
</dbReference>
<feature type="transmembrane region" description="Helical" evidence="1">
    <location>
        <begin position="694"/>
        <end position="712"/>
    </location>
</feature>
<proteinExistence type="predicted"/>
<evidence type="ECO:0000256" key="1">
    <source>
        <dbReference type="SAM" id="Phobius"/>
    </source>
</evidence>
<dbReference type="InterPro" id="IPR044060">
    <property type="entry name" value="Bacterial_rp_domain"/>
</dbReference>
<evidence type="ECO:0000313" key="3">
    <source>
        <dbReference type="EMBL" id="KXA95344.1"/>
    </source>
</evidence>
<dbReference type="AlphaFoldDB" id="A0A133UMA2"/>
<sequence>MVIATFPQAEASNGNRGVNSFFENKAYEERSINFDATPDYKLNSVSKLNYYDRQGFEDNNEDGLITLLIKGVLDFSDTDKKGFSCVSDIPLVIKGTNKARILKANKFKFKSDVSVGIKNVEFTNPIQIQAGKTGYVEKCKFANVNGGSTGPILADCHLLSVRDSVFIHTRAQTGAYSNTEAQGGAIYCTGCLIIDNSSFRDIKTKGFGDVWDPPDHGGAIYSAGAVKVSDSEFVETKIVFDGNGGAIYTPSKIFVKDTLFKDTRAGSDGGAIFAGENAIVQNSVFINNDSGYSSSVIRTNGHLTVSDSVIKSGEDDSLGGQNGIYLKNCLVKNSGQLGYYDPSETAVDTKKIVVKRSFIWSTSFGSNVPSISLENTTIFKPGEEIARNISFRSLDVLEAEKPVFQEVPEKGKVFVDLNKDTESWGEWTPDVFWSADSPFRNYEKVGSDLEILELLLDTKSIEAGESFEVAVKVSNSGWREGTKKMKLLLNNEVIKKKSITVPPGKTITETLSFVCNKAGLYTINLADLSKEIKVEKVPTFKLTTSVKTRAKGSINLNPPKDVYKKGSRVTVTAEPASGYEFDHWSGDLSGTSKTKSVTMNENKLIIAHFVEVFNLSASTEPTEGGSISMNPSKDNYKKGTEVTVIAKPSSNYKFDHWSGDVSGTSKTKTVNVDSDINITAHFTETGGKGELPPFWIGVGAMIFIVIIIGVAIRKKL</sequence>
<organism evidence="3 4">
    <name type="scientific">candidate division MSBL1 archaeon SCGC-AAA259I07</name>
    <dbReference type="NCBI Taxonomy" id="1698266"/>
    <lineage>
        <taxon>Archaea</taxon>
        <taxon>Methanobacteriati</taxon>
        <taxon>Methanobacteriota</taxon>
        <taxon>candidate division MSBL1</taxon>
    </lineage>
</organism>
<feature type="domain" description="Bacterial repeat" evidence="2">
    <location>
        <begin position="543"/>
        <end position="610"/>
    </location>
</feature>
<name>A0A133UMA2_9EURY</name>
<dbReference type="InterPro" id="IPR011050">
    <property type="entry name" value="Pectin_lyase_fold/virulence"/>
</dbReference>
<keyword evidence="1" id="KW-0812">Transmembrane</keyword>
<dbReference type="SUPFAM" id="SSF51126">
    <property type="entry name" value="Pectin lyase-like"/>
    <property type="match status" value="1"/>
</dbReference>
<feature type="domain" description="Bacterial repeat" evidence="2">
    <location>
        <begin position="618"/>
        <end position="684"/>
    </location>
</feature>
<dbReference type="Proteomes" id="UP000070155">
    <property type="component" value="Unassembled WGS sequence"/>
</dbReference>
<gene>
    <name evidence="3" type="ORF">AKJ36_00945</name>
</gene>
<protein>
    <recommendedName>
        <fullName evidence="2">Bacterial repeat domain-containing protein</fullName>
    </recommendedName>
</protein>
<reference evidence="3 4" key="1">
    <citation type="journal article" date="2016" name="Sci. Rep.">
        <title>Metabolic traits of an uncultured archaeal lineage -MSBL1- from brine pools of the Red Sea.</title>
        <authorList>
            <person name="Mwirichia R."/>
            <person name="Alam I."/>
            <person name="Rashid M."/>
            <person name="Vinu M."/>
            <person name="Ba-Alawi W."/>
            <person name="Anthony Kamau A."/>
            <person name="Kamanda Ngugi D."/>
            <person name="Goker M."/>
            <person name="Klenk H.P."/>
            <person name="Bajic V."/>
            <person name="Stingl U."/>
        </authorList>
    </citation>
    <scope>NUCLEOTIDE SEQUENCE [LARGE SCALE GENOMIC DNA]</scope>
    <source>
        <strain evidence="3">SCGC-AAA259I07</strain>
    </source>
</reference>
<comment type="caution">
    <text evidence="3">The sequence shown here is derived from an EMBL/GenBank/DDBJ whole genome shotgun (WGS) entry which is preliminary data.</text>
</comment>
<evidence type="ECO:0000259" key="2">
    <source>
        <dbReference type="Pfam" id="PF18998"/>
    </source>
</evidence>
<dbReference type="Gene3D" id="2.60.40.10">
    <property type="entry name" value="Immunoglobulins"/>
    <property type="match status" value="1"/>
</dbReference>
<keyword evidence="4" id="KW-1185">Reference proteome</keyword>
<keyword evidence="1" id="KW-0472">Membrane</keyword>
<evidence type="ECO:0000313" key="4">
    <source>
        <dbReference type="Proteomes" id="UP000070155"/>
    </source>
</evidence>
<dbReference type="EMBL" id="LHXQ01000007">
    <property type="protein sequence ID" value="KXA95344.1"/>
    <property type="molecule type" value="Genomic_DNA"/>
</dbReference>
<dbReference type="PATRIC" id="fig|1698266.3.peg.746"/>
<dbReference type="InterPro" id="IPR013783">
    <property type="entry name" value="Ig-like_fold"/>
</dbReference>
<accession>A0A133UMA2</accession>
<keyword evidence="1" id="KW-1133">Transmembrane helix</keyword>